<keyword evidence="2" id="KW-0862">Zinc</keyword>
<keyword evidence="7" id="KW-1185">Reference proteome</keyword>
<dbReference type="GO" id="GO:0005634">
    <property type="term" value="C:nucleus"/>
    <property type="evidence" value="ECO:0007669"/>
    <property type="project" value="TreeGrafter"/>
</dbReference>
<dbReference type="InterPro" id="IPR052639">
    <property type="entry name" value="TRAIP_ubiq-protein_ligase"/>
</dbReference>
<evidence type="ECO:0000256" key="2">
    <source>
        <dbReference type="ARBA" id="ARBA00022833"/>
    </source>
</evidence>
<evidence type="ECO:0000256" key="3">
    <source>
        <dbReference type="PROSITE-ProRule" id="PRU00175"/>
    </source>
</evidence>
<dbReference type="InterPro" id="IPR001841">
    <property type="entry name" value="Znf_RING"/>
</dbReference>
<dbReference type="Pfam" id="PF13639">
    <property type="entry name" value="zf-RING_2"/>
    <property type="match status" value="1"/>
</dbReference>
<dbReference type="GO" id="GO:0061630">
    <property type="term" value="F:ubiquitin protein ligase activity"/>
    <property type="evidence" value="ECO:0007669"/>
    <property type="project" value="TreeGrafter"/>
</dbReference>
<dbReference type="Gene3D" id="3.30.40.10">
    <property type="entry name" value="Zinc/RING finger domain, C3HC4 (zinc finger)"/>
    <property type="match status" value="1"/>
</dbReference>
<dbReference type="InterPro" id="IPR013083">
    <property type="entry name" value="Znf_RING/FYVE/PHD"/>
</dbReference>
<dbReference type="Proteomes" id="UP001153620">
    <property type="component" value="Chromosome 3"/>
</dbReference>
<feature type="domain" description="RING-type" evidence="5">
    <location>
        <begin position="30"/>
        <end position="75"/>
    </location>
</feature>
<reference evidence="6" key="2">
    <citation type="submission" date="2022-10" db="EMBL/GenBank/DDBJ databases">
        <authorList>
            <consortium name="ENA_rothamsted_submissions"/>
            <consortium name="culmorum"/>
            <person name="King R."/>
        </authorList>
    </citation>
    <scope>NUCLEOTIDE SEQUENCE</scope>
</reference>
<dbReference type="PROSITE" id="PS50089">
    <property type="entry name" value="ZF_RING_2"/>
    <property type="match status" value="1"/>
</dbReference>
<dbReference type="PANTHER" id="PTHR46569:SF1">
    <property type="entry name" value="E3 UBIQUITIN-PROTEIN LIGASE RFWD3-RELATED"/>
    <property type="match status" value="1"/>
</dbReference>
<organism evidence="6 7">
    <name type="scientific">Chironomus riparius</name>
    <dbReference type="NCBI Taxonomy" id="315576"/>
    <lineage>
        <taxon>Eukaryota</taxon>
        <taxon>Metazoa</taxon>
        <taxon>Ecdysozoa</taxon>
        <taxon>Arthropoda</taxon>
        <taxon>Hexapoda</taxon>
        <taxon>Insecta</taxon>
        <taxon>Pterygota</taxon>
        <taxon>Neoptera</taxon>
        <taxon>Endopterygota</taxon>
        <taxon>Diptera</taxon>
        <taxon>Nematocera</taxon>
        <taxon>Chironomoidea</taxon>
        <taxon>Chironomidae</taxon>
        <taxon>Chironominae</taxon>
        <taxon>Chironomus</taxon>
    </lineage>
</organism>
<feature type="coiled-coil region" evidence="4">
    <location>
        <begin position="125"/>
        <end position="205"/>
    </location>
</feature>
<protein>
    <recommendedName>
        <fullName evidence="5">RING-type domain-containing protein</fullName>
    </recommendedName>
</protein>
<keyword evidence="1 3" id="KW-0479">Metal-binding</keyword>
<evidence type="ECO:0000313" key="7">
    <source>
        <dbReference type="Proteomes" id="UP001153620"/>
    </source>
</evidence>
<evidence type="ECO:0000313" key="6">
    <source>
        <dbReference type="EMBL" id="CAG9807277.1"/>
    </source>
</evidence>
<accession>A0A9N9S308</accession>
<dbReference type="GO" id="GO:0090734">
    <property type="term" value="C:site of DNA damage"/>
    <property type="evidence" value="ECO:0007669"/>
    <property type="project" value="TreeGrafter"/>
</dbReference>
<dbReference type="PANTHER" id="PTHR46569">
    <property type="entry name" value="E3 UBIQUITIN-PROTEIN LIGASE TRAIP"/>
    <property type="match status" value="1"/>
</dbReference>
<keyword evidence="1 3" id="KW-0863">Zinc-finger</keyword>
<dbReference type="SMART" id="SM00184">
    <property type="entry name" value="RING"/>
    <property type="match status" value="1"/>
</dbReference>
<proteinExistence type="predicted"/>
<dbReference type="SUPFAM" id="SSF57850">
    <property type="entry name" value="RING/U-box"/>
    <property type="match status" value="1"/>
</dbReference>
<name>A0A9N9S308_9DIPT</name>
<evidence type="ECO:0000256" key="1">
    <source>
        <dbReference type="ARBA" id="ARBA00022771"/>
    </source>
</evidence>
<evidence type="ECO:0000259" key="5">
    <source>
        <dbReference type="PROSITE" id="PS50089"/>
    </source>
</evidence>
<reference evidence="6" key="1">
    <citation type="submission" date="2022-01" db="EMBL/GenBank/DDBJ databases">
        <authorList>
            <person name="King R."/>
        </authorList>
    </citation>
    <scope>NUCLEOTIDE SEQUENCE</scope>
</reference>
<evidence type="ECO:0000256" key="4">
    <source>
        <dbReference type="SAM" id="Coils"/>
    </source>
</evidence>
<keyword evidence="4" id="KW-0175">Coiled coil</keyword>
<dbReference type="GO" id="GO:0031297">
    <property type="term" value="P:replication fork processing"/>
    <property type="evidence" value="ECO:0007669"/>
    <property type="project" value="TreeGrafter"/>
</dbReference>
<gene>
    <name evidence="6" type="ORF">CHIRRI_LOCUS10126</name>
</gene>
<dbReference type="AlphaFoldDB" id="A0A9N9S308"/>
<dbReference type="GO" id="GO:0016567">
    <property type="term" value="P:protein ubiquitination"/>
    <property type="evidence" value="ECO:0007669"/>
    <property type="project" value="TreeGrafter"/>
</dbReference>
<dbReference type="GO" id="GO:0008270">
    <property type="term" value="F:zinc ion binding"/>
    <property type="evidence" value="ECO:0007669"/>
    <property type="project" value="UniProtKB-KW"/>
</dbReference>
<sequence length="246" mass="27738">MCNWMIIAYYTATKTLINKNINSKKMSSECCICSELLLKAGLKVSSTPCGHVYHTQCLKDWTEKNNNKGICPVCRSNFDPSKTVPLHSLDDNETKAIDAIYDYVKQLEKRDAESRSILELVMDSVNNLTTIVTDIKNDNAELKQKIVRMEEEGFLGGNPAVDQLKAKDGVIVGLKKEIQDLKSQRAEAAKQMLEIQQQIGDLKRKNAMSRDDRALHNSTNENQPPKPITLSLKFDDISDRMILGDF</sequence>
<dbReference type="EMBL" id="OU895879">
    <property type="protein sequence ID" value="CAG9807277.1"/>
    <property type="molecule type" value="Genomic_DNA"/>
</dbReference>
<dbReference type="OrthoDB" id="8118048at2759"/>